<keyword evidence="1" id="KW-0863">Zinc-finger</keyword>
<feature type="region of interest" description="Disordered" evidence="2">
    <location>
        <begin position="323"/>
        <end position="371"/>
    </location>
</feature>
<evidence type="ECO:0000313" key="4">
    <source>
        <dbReference type="EMBL" id="SNX87066.1"/>
    </source>
</evidence>
<evidence type="ECO:0000256" key="1">
    <source>
        <dbReference type="PROSITE-ProRule" id="PRU00453"/>
    </source>
</evidence>
<dbReference type="InterPro" id="IPR007529">
    <property type="entry name" value="Znf_HIT"/>
</dbReference>
<feature type="compositionally biased region" description="Acidic residues" evidence="2">
    <location>
        <begin position="330"/>
        <end position="343"/>
    </location>
</feature>
<protein>
    <recommendedName>
        <fullName evidence="3">HIT-type domain-containing protein</fullName>
    </recommendedName>
</protein>
<comment type="caution">
    <text evidence="4">The sequence shown here is derived from an EMBL/GenBank/DDBJ whole genome shotgun (WGS) entry which is preliminary data.</text>
</comment>
<evidence type="ECO:0000313" key="5">
    <source>
        <dbReference type="Proteomes" id="UP001294444"/>
    </source>
</evidence>
<proteinExistence type="predicted"/>
<keyword evidence="1" id="KW-0479">Metal-binding</keyword>
<feature type="compositionally biased region" description="Acidic residues" evidence="2">
    <location>
        <begin position="122"/>
        <end position="135"/>
    </location>
</feature>
<dbReference type="PANTHER" id="PTHR15555">
    <property type="entry name" value="ZINC FINGER HIT DOMAIN CONTAINING PROTEIN 2 PROTEIN FON -RELATED"/>
    <property type="match status" value="1"/>
</dbReference>
<organism evidence="4 5">
    <name type="scientific">Melanopsichium pennsylvanicum</name>
    <dbReference type="NCBI Taxonomy" id="63383"/>
    <lineage>
        <taxon>Eukaryota</taxon>
        <taxon>Fungi</taxon>
        <taxon>Dikarya</taxon>
        <taxon>Basidiomycota</taxon>
        <taxon>Ustilaginomycotina</taxon>
        <taxon>Ustilaginomycetes</taxon>
        <taxon>Ustilaginales</taxon>
        <taxon>Ustilaginaceae</taxon>
        <taxon>Melanopsichium</taxon>
    </lineage>
</organism>
<dbReference type="AlphaFoldDB" id="A0AAJ4XSG8"/>
<dbReference type="Pfam" id="PF04438">
    <property type="entry name" value="zf-HIT"/>
    <property type="match status" value="1"/>
</dbReference>
<dbReference type="SUPFAM" id="SSF144232">
    <property type="entry name" value="HIT/MYND zinc finger-like"/>
    <property type="match status" value="1"/>
</dbReference>
<reference evidence="4" key="1">
    <citation type="submission" date="2023-10" db="EMBL/GenBank/DDBJ databases">
        <authorList>
            <person name="Guldener U."/>
        </authorList>
    </citation>
    <scope>NUCLEOTIDE SEQUENCE</scope>
    <source>
        <strain evidence="4">Mp4</strain>
    </source>
</reference>
<dbReference type="PANTHER" id="PTHR15555:SF0">
    <property type="entry name" value="ZINC FINGER HIT DOMAIN-CONTAINING PROTEIN 2"/>
    <property type="match status" value="1"/>
</dbReference>
<sequence>MSLSDLLNISQTSRRDKARAQDLLPVPTSSALSARVCNICYVNQSKYNCPRCNIPYCSLACFRKKVHQECSSAFSSSSLSQAKNLSGVRVESDEAGRKGIVEILARIEGQEQKVRKARQNSEGEESESDDGDDYGDSNFPAWITEEQIDGASTEELLAMLTDRERKRFLDAVKSSESAAKLMSKLERKADTRARLASLPQPQEGVLVTSQPLRRHKGQRSVVNRAWQTKPWFERPGACPSLTDMSAQQISAFVASLEKILTTQSKAPAHANLVYNLCAVLMAYTYTIRHLDISSLIGATETHIHDPSYQENLLKPAPDFTLPGFKPLRDDVDDDEPPPLEPDEPISSITSVRQTAANDDPTSSSKSRSPEHAAIAEAALDNLTRLVPFLFALPSSPPDSAPSLAGGQDPSKLLLHSLDDVSMWLLSRLSLDSELGSGGADALNLQLFQDLERLLTAEQLVPTFSIGEEVELEHRLASKLSSLPPQQAFAAAQTPLLINAVADLYSFFGRLITIAARPGSVLSEMRASVKGIKLAHRKVAFYLCSAIQAGCATSTRTSSTLRQEVQHHIQRLERRIDATAQADKLAAAISLLNKGDPLTST</sequence>
<dbReference type="GO" id="GO:0008270">
    <property type="term" value="F:zinc ion binding"/>
    <property type="evidence" value="ECO:0007669"/>
    <property type="project" value="UniProtKB-UniRule"/>
</dbReference>
<evidence type="ECO:0000259" key="3">
    <source>
        <dbReference type="PROSITE" id="PS51083"/>
    </source>
</evidence>
<dbReference type="InterPro" id="IPR039646">
    <property type="entry name" value="ZNHIT2"/>
</dbReference>
<dbReference type="CDD" id="cd23024">
    <property type="entry name" value="zf-HIT_ZNHIT2-3"/>
    <property type="match status" value="1"/>
</dbReference>
<name>A0AAJ4XSG8_9BASI</name>
<dbReference type="EMBL" id="OAPG01000017">
    <property type="protein sequence ID" value="SNX87066.1"/>
    <property type="molecule type" value="Genomic_DNA"/>
</dbReference>
<evidence type="ECO:0000256" key="2">
    <source>
        <dbReference type="SAM" id="MobiDB-lite"/>
    </source>
</evidence>
<gene>
    <name evidence="4" type="ORF">MEPE_05776</name>
</gene>
<dbReference type="Proteomes" id="UP001294444">
    <property type="component" value="Unassembled WGS sequence"/>
</dbReference>
<accession>A0AAJ4XSG8</accession>
<dbReference type="Gene3D" id="3.30.60.190">
    <property type="match status" value="1"/>
</dbReference>
<feature type="compositionally biased region" description="Polar residues" evidence="2">
    <location>
        <begin position="346"/>
        <end position="366"/>
    </location>
</feature>
<keyword evidence="5" id="KW-1185">Reference proteome</keyword>
<feature type="region of interest" description="Disordered" evidence="2">
    <location>
        <begin position="112"/>
        <end position="139"/>
    </location>
</feature>
<keyword evidence="1" id="KW-0862">Zinc</keyword>
<feature type="domain" description="HIT-type" evidence="3">
    <location>
        <begin position="37"/>
        <end position="70"/>
    </location>
</feature>
<dbReference type="PROSITE" id="PS51083">
    <property type="entry name" value="ZF_HIT"/>
    <property type="match status" value="1"/>
</dbReference>